<sequence length="74" mass="8012">MNTPETRNMKMESTDEDLDLQHLGFLVFAVIMPPSPVRYMGGVVNSNFSIGLFTNLADDGTTLADETVDLCGGT</sequence>
<reference evidence="2" key="1">
    <citation type="journal article" date="2022" name="Mol. Ecol. Resour.">
        <title>The genomes of chicory, endive, great burdock and yacon provide insights into Asteraceae palaeo-polyploidization history and plant inulin production.</title>
        <authorList>
            <person name="Fan W."/>
            <person name="Wang S."/>
            <person name="Wang H."/>
            <person name="Wang A."/>
            <person name="Jiang F."/>
            <person name="Liu H."/>
            <person name="Zhao H."/>
            <person name="Xu D."/>
            <person name="Zhang Y."/>
        </authorList>
    </citation>
    <scope>NUCLEOTIDE SEQUENCE [LARGE SCALE GENOMIC DNA]</scope>
    <source>
        <strain evidence="2">cv. Niubang</strain>
    </source>
</reference>
<reference evidence="1 2" key="2">
    <citation type="journal article" date="2022" name="Mol. Ecol. Resour.">
        <title>The genomes of chicory, endive, great burdock and yacon provide insights into Asteraceae paleo-polyploidization history and plant inulin production.</title>
        <authorList>
            <person name="Fan W."/>
            <person name="Wang S."/>
            <person name="Wang H."/>
            <person name="Wang A."/>
            <person name="Jiang F."/>
            <person name="Liu H."/>
            <person name="Zhao H."/>
            <person name="Xu D."/>
            <person name="Zhang Y."/>
        </authorList>
    </citation>
    <scope>NUCLEOTIDE SEQUENCE [LARGE SCALE GENOMIC DNA]</scope>
    <source>
        <strain evidence="2">cv. Niubang</strain>
    </source>
</reference>
<proteinExistence type="predicted"/>
<gene>
    <name evidence="1" type="ORF">L6452_39076</name>
</gene>
<protein>
    <submittedName>
        <fullName evidence="1">Uncharacterized protein</fullName>
    </submittedName>
</protein>
<keyword evidence="2" id="KW-1185">Reference proteome</keyword>
<dbReference type="EMBL" id="CM042061">
    <property type="protein sequence ID" value="KAI3672971.1"/>
    <property type="molecule type" value="Genomic_DNA"/>
</dbReference>
<comment type="caution">
    <text evidence="1">The sequence shown here is derived from an EMBL/GenBank/DDBJ whole genome shotgun (WGS) entry which is preliminary data.</text>
</comment>
<organism evidence="1 2">
    <name type="scientific">Arctium lappa</name>
    <name type="common">Greater burdock</name>
    <name type="synonym">Lappa major</name>
    <dbReference type="NCBI Taxonomy" id="4217"/>
    <lineage>
        <taxon>Eukaryota</taxon>
        <taxon>Viridiplantae</taxon>
        <taxon>Streptophyta</taxon>
        <taxon>Embryophyta</taxon>
        <taxon>Tracheophyta</taxon>
        <taxon>Spermatophyta</taxon>
        <taxon>Magnoliopsida</taxon>
        <taxon>eudicotyledons</taxon>
        <taxon>Gunneridae</taxon>
        <taxon>Pentapetalae</taxon>
        <taxon>asterids</taxon>
        <taxon>campanulids</taxon>
        <taxon>Asterales</taxon>
        <taxon>Asteraceae</taxon>
        <taxon>Carduoideae</taxon>
        <taxon>Cardueae</taxon>
        <taxon>Arctiinae</taxon>
        <taxon>Arctium</taxon>
    </lineage>
</organism>
<evidence type="ECO:0000313" key="2">
    <source>
        <dbReference type="Proteomes" id="UP001055879"/>
    </source>
</evidence>
<dbReference type="Proteomes" id="UP001055879">
    <property type="component" value="Linkage Group LG15"/>
</dbReference>
<accession>A0ACB8XRY5</accession>
<evidence type="ECO:0000313" key="1">
    <source>
        <dbReference type="EMBL" id="KAI3672971.1"/>
    </source>
</evidence>
<name>A0ACB8XRY5_ARCLA</name>